<dbReference type="PANTHER" id="PTHR15139">
    <property type="entry name" value="TUBULIN FOLDING COFACTOR C"/>
    <property type="match status" value="1"/>
</dbReference>
<evidence type="ECO:0000256" key="5">
    <source>
        <dbReference type="ARBA" id="ARBA00023186"/>
    </source>
</evidence>
<keyword evidence="3" id="KW-0963">Cytoplasm</keyword>
<evidence type="ECO:0000313" key="10">
    <source>
        <dbReference type="Proteomes" id="UP000472727"/>
    </source>
</evidence>
<feature type="region of interest" description="Disordered" evidence="7">
    <location>
        <begin position="95"/>
        <end position="116"/>
    </location>
</feature>
<dbReference type="PROSITE" id="PS51329">
    <property type="entry name" value="C_CAP_COFACTOR_C"/>
    <property type="match status" value="1"/>
</dbReference>
<evidence type="ECO:0000259" key="8">
    <source>
        <dbReference type="PROSITE" id="PS51329"/>
    </source>
</evidence>
<proteinExistence type="inferred from homology"/>
<evidence type="ECO:0000256" key="1">
    <source>
        <dbReference type="ARBA" id="ARBA00004496"/>
    </source>
</evidence>
<evidence type="ECO:0000256" key="6">
    <source>
        <dbReference type="ARBA" id="ARBA00026055"/>
    </source>
</evidence>
<dbReference type="Gene3D" id="2.160.20.70">
    <property type="match status" value="1"/>
</dbReference>
<organism evidence="9 10">
    <name type="scientific">Orbilia oligospora</name>
    <name type="common">Nematode-trapping fungus</name>
    <name type="synonym">Arthrobotrys oligospora</name>
    <dbReference type="NCBI Taxonomy" id="2813651"/>
    <lineage>
        <taxon>Eukaryota</taxon>
        <taxon>Fungi</taxon>
        <taxon>Dikarya</taxon>
        <taxon>Ascomycota</taxon>
        <taxon>Pezizomycotina</taxon>
        <taxon>Orbiliomycetes</taxon>
        <taxon>Orbiliales</taxon>
        <taxon>Orbiliaceae</taxon>
        <taxon>Orbilia</taxon>
    </lineage>
</organism>
<dbReference type="InterPro" id="IPR027684">
    <property type="entry name" value="TBCC"/>
</dbReference>
<dbReference type="InterPro" id="IPR017901">
    <property type="entry name" value="C-CAP_CF_C-like"/>
</dbReference>
<dbReference type="InterPro" id="IPR031925">
    <property type="entry name" value="TBCC_N"/>
</dbReference>
<evidence type="ECO:0000256" key="7">
    <source>
        <dbReference type="SAM" id="MobiDB-lite"/>
    </source>
</evidence>
<comment type="subunit">
    <text evidence="6">Supercomplex made of cofactors A to E. Cofactors A and D function by capturing and stabilizing tubulin in a quasi-native conformation. Cofactor E binds to the cofactor D-tubulin complex; interaction with cofactor C then causes the release of tubulin polypeptides that are committed to the native state.</text>
</comment>
<dbReference type="InterPro" id="IPR012945">
    <property type="entry name" value="Tubulin-bd_cofactor_C_dom"/>
</dbReference>
<comment type="caution">
    <text evidence="9">The sequence shown here is derived from an EMBL/GenBank/DDBJ whole genome shotgun (WGS) entry which is preliminary data.</text>
</comment>
<dbReference type="AlphaFoldDB" id="A0A7C8QF69"/>
<dbReference type="InterPro" id="IPR016098">
    <property type="entry name" value="CAP/MinC_C"/>
</dbReference>
<dbReference type="InterPro" id="IPR038397">
    <property type="entry name" value="TBCC_N_sf"/>
</dbReference>
<dbReference type="Pfam" id="PF07986">
    <property type="entry name" value="TBCC"/>
    <property type="match status" value="1"/>
</dbReference>
<name>A0A7C8QF69_ORBOL</name>
<feature type="compositionally biased region" description="Low complexity" evidence="7">
    <location>
        <begin position="102"/>
        <end position="116"/>
    </location>
</feature>
<dbReference type="Gene3D" id="1.20.58.1250">
    <property type="entry name" value="Tubulin Binding Cofactor C, N-terminal domain"/>
    <property type="match status" value="1"/>
</dbReference>
<evidence type="ECO:0000256" key="4">
    <source>
        <dbReference type="ARBA" id="ARBA00022990"/>
    </source>
</evidence>
<comment type="subcellular location">
    <subcellularLocation>
        <location evidence="1">Cytoplasm</location>
    </subcellularLocation>
</comment>
<dbReference type="GO" id="GO:0015631">
    <property type="term" value="F:tubulin binding"/>
    <property type="evidence" value="ECO:0007669"/>
    <property type="project" value="InterPro"/>
</dbReference>
<sequence length="341" mass="37492">MDEEAIDLKPIFHKSFNENILSLSSKISNLTSIRSSQQQTAISDVLSKISELTLELKDASNYLPAYDQKVYSEQLKAVTEELNIARKSVAPRSKFSFKNRRTGSSTASASSDTTLTPAISTLQKPASISSPPSSTSSSNLQTISLTSLTSTHTTPPPPTPQSTILSLSSLTSCIITPPPPFSSSSSSTSSNYFTTTSINTIKSSILILPKITGPAHLTSLKNSVLVISCHQFRLHDSSDLDVYLRCRSRPIIERCKGVRVSFLPEVLKGILDGDDNKDDDEEGVEEDKWNQIDDFNWLKEGRPSPNWRVLEEGERIKREMWERVLEDNSGVGDEGISGLLP</sequence>
<comment type="similarity">
    <text evidence="2">Belongs to the TBCC family.</text>
</comment>
<keyword evidence="5" id="KW-0143">Chaperone</keyword>
<accession>A0A7C8QF69</accession>
<evidence type="ECO:0000256" key="3">
    <source>
        <dbReference type="ARBA" id="ARBA00022490"/>
    </source>
</evidence>
<feature type="domain" description="C-CAP/cofactor C-like" evidence="8">
    <location>
        <begin position="156"/>
        <end position="297"/>
    </location>
</feature>
<dbReference type="InterPro" id="IPR006599">
    <property type="entry name" value="CARP_motif"/>
</dbReference>
<evidence type="ECO:0000313" key="9">
    <source>
        <dbReference type="EMBL" id="KAF3207295.1"/>
    </source>
</evidence>
<evidence type="ECO:0000256" key="2">
    <source>
        <dbReference type="ARBA" id="ARBA00008848"/>
    </source>
</evidence>
<dbReference type="GO" id="GO:0007023">
    <property type="term" value="P:post-chaperonin tubulin folding pathway"/>
    <property type="evidence" value="ECO:0007669"/>
    <property type="project" value="InterPro"/>
</dbReference>
<dbReference type="Proteomes" id="UP000472727">
    <property type="component" value="Unassembled WGS sequence"/>
</dbReference>
<protein>
    <recommendedName>
        <fullName evidence="8">C-CAP/cofactor C-like domain-containing protein</fullName>
    </recommendedName>
</protein>
<dbReference type="PANTHER" id="PTHR15139:SF0">
    <property type="entry name" value="TUBULIN-SPECIFIC CHAPERONE C"/>
    <property type="match status" value="1"/>
</dbReference>
<gene>
    <name evidence="9" type="ORF">TWF106_000439</name>
</gene>
<reference evidence="9 10" key="1">
    <citation type="submission" date="2019-06" db="EMBL/GenBank/DDBJ databases">
        <authorList>
            <person name="Palmer J.M."/>
        </authorList>
    </citation>
    <scope>NUCLEOTIDE SEQUENCE [LARGE SCALE GENOMIC DNA]</scope>
    <source>
        <strain evidence="9 10">TWF106</strain>
    </source>
</reference>
<dbReference type="SMART" id="SM00673">
    <property type="entry name" value="CARP"/>
    <property type="match status" value="1"/>
</dbReference>
<dbReference type="GO" id="GO:0007021">
    <property type="term" value="P:tubulin complex assembly"/>
    <property type="evidence" value="ECO:0007669"/>
    <property type="project" value="TreeGrafter"/>
</dbReference>
<dbReference type="Pfam" id="PF16752">
    <property type="entry name" value="TBCC_N"/>
    <property type="match status" value="1"/>
</dbReference>
<dbReference type="EMBL" id="WIWS01000101">
    <property type="protein sequence ID" value="KAF3207295.1"/>
    <property type="molecule type" value="Genomic_DNA"/>
</dbReference>
<keyword evidence="4" id="KW-0007">Acetylation</keyword>
<dbReference type="GO" id="GO:0005737">
    <property type="term" value="C:cytoplasm"/>
    <property type="evidence" value="ECO:0007669"/>
    <property type="project" value="UniProtKB-SubCell"/>
</dbReference>